<comment type="caution">
    <text evidence="6">The sequence shown here is derived from an EMBL/GenBank/DDBJ whole genome shotgun (WGS) entry which is preliminary data.</text>
</comment>
<keyword evidence="7" id="KW-1185">Reference proteome</keyword>
<evidence type="ECO:0000313" key="6">
    <source>
        <dbReference type="EMBL" id="KAK9500218.1"/>
    </source>
</evidence>
<dbReference type="PANTHER" id="PTHR13937:SF0">
    <property type="entry name" value="EUKARYOTIC TRANSLATION INITIATION FACTOR 3 SUBUNIT C-RELATED"/>
    <property type="match status" value="1"/>
</dbReference>
<dbReference type="GO" id="GO:0005852">
    <property type="term" value="C:eukaryotic translation initiation factor 3 complex"/>
    <property type="evidence" value="ECO:0007669"/>
    <property type="project" value="InterPro"/>
</dbReference>
<dbReference type="GO" id="GO:0031369">
    <property type="term" value="F:translation initiation factor binding"/>
    <property type="evidence" value="ECO:0007669"/>
    <property type="project" value="InterPro"/>
</dbReference>
<evidence type="ECO:0000259" key="5">
    <source>
        <dbReference type="Pfam" id="PF05470"/>
    </source>
</evidence>
<organism evidence="6 7">
    <name type="scientific">Rhynocoris fuscipes</name>
    <dbReference type="NCBI Taxonomy" id="488301"/>
    <lineage>
        <taxon>Eukaryota</taxon>
        <taxon>Metazoa</taxon>
        <taxon>Ecdysozoa</taxon>
        <taxon>Arthropoda</taxon>
        <taxon>Hexapoda</taxon>
        <taxon>Insecta</taxon>
        <taxon>Pterygota</taxon>
        <taxon>Neoptera</taxon>
        <taxon>Paraneoptera</taxon>
        <taxon>Hemiptera</taxon>
        <taxon>Heteroptera</taxon>
        <taxon>Panheteroptera</taxon>
        <taxon>Cimicomorpha</taxon>
        <taxon>Reduviidae</taxon>
        <taxon>Harpactorinae</taxon>
        <taxon>Harpactorini</taxon>
        <taxon>Rhynocoris</taxon>
    </lineage>
</organism>
<evidence type="ECO:0000313" key="7">
    <source>
        <dbReference type="Proteomes" id="UP001461498"/>
    </source>
</evidence>
<keyword evidence="1" id="KW-0963">Cytoplasm</keyword>
<evidence type="ECO:0000256" key="2">
    <source>
        <dbReference type="ARBA" id="ARBA00022540"/>
    </source>
</evidence>
<dbReference type="EMBL" id="JAPXFL010000010">
    <property type="protein sequence ID" value="KAK9500218.1"/>
    <property type="molecule type" value="Genomic_DNA"/>
</dbReference>
<gene>
    <name evidence="6" type="ORF">O3M35_001517</name>
</gene>
<keyword evidence="3" id="KW-0648">Protein biosynthesis</keyword>
<dbReference type="GO" id="GO:0003743">
    <property type="term" value="F:translation initiation factor activity"/>
    <property type="evidence" value="ECO:0007669"/>
    <property type="project" value="UniProtKB-KW"/>
</dbReference>
<feature type="domain" description="Eukaryotic translation initiation factor 3 subunit C N-terminal" evidence="5">
    <location>
        <begin position="2"/>
        <end position="85"/>
    </location>
</feature>
<dbReference type="InterPro" id="IPR027516">
    <property type="entry name" value="EIF3C"/>
</dbReference>
<protein>
    <recommendedName>
        <fullName evidence="5">Eukaryotic translation initiation factor 3 subunit C N-terminal domain-containing protein</fullName>
    </recommendedName>
</protein>
<evidence type="ECO:0000256" key="1">
    <source>
        <dbReference type="ARBA" id="ARBA00022490"/>
    </source>
</evidence>
<dbReference type="GO" id="GO:0003723">
    <property type="term" value="F:RNA binding"/>
    <property type="evidence" value="ECO:0007669"/>
    <property type="project" value="InterPro"/>
</dbReference>
<dbReference type="Pfam" id="PF05470">
    <property type="entry name" value="eIF-3c_N"/>
    <property type="match status" value="1"/>
</dbReference>
<feature type="compositionally biased region" description="Low complexity" evidence="4">
    <location>
        <begin position="116"/>
        <end position="137"/>
    </location>
</feature>
<evidence type="ECO:0000256" key="4">
    <source>
        <dbReference type="SAM" id="MobiDB-lite"/>
    </source>
</evidence>
<dbReference type="Proteomes" id="UP001461498">
    <property type="component" value="Unassembled WGS sequence"/>
</dbReference>
<feature type="region of interest" description="Disordered" evidence="4">
    <location>
        <begin position="107"/>
        <end position="143"/>
    </location>
</feature>
<keyword evidence="2" id="KW-0396">Initiation factor</keyword>
<dbReference type="PANTHER" id="PTHR13937">
    <property type="entry name" value="EUKARYOTIC TRANSLATION INITATION FACTOR 3, SUBUNIT 8 EIF3S8 -RELATED"/>
    <property type="match status" value="1"/>
</dbReference>
<evidence type="ECO:0000256" key="3">
    <source>
        <dbReference type="ARBA" id="ARBA00022917"/>
    </source>
</evidence>
<proteinExistence type="predicted"/>
<dbReference type="AlphaFoldDB" id="A0AAW1CMS9"/>
<sequence>MRAACYVAYQFALAGRYHEGADFIRKSGIQDFLADAEDYTMLTPLSVLYNRVMAQFGLAAFEAGDIEQTYEILDRNNTTRLQHLLLGTADSVIKLAAYAEPRTRLSDDDNVRRVGGRNNARGGNATGNLNGNRAGNRSTIRAR</sequence>
<name>A0AAW1CMS9_9HEMI</name>
<accession>A0AAW1CMS9</accession>
<reference evidence="6 7" key="1">
    <citation type="submission" date="2022-12" db="EMBL/GenBank/DDBJ databases">
        <title>Chromosome-level genome assembly of true bugs.</title>
        <authorList>
            <person name="Ma L."/>
            <person name="Li H."/>
        </authorList>
    </citation>
    <scope>NUCLEOTIDE SEQUENCE [LARGE SCALE GENOMIC DNA]</scope>
    <source>
        <strain evidence="6">Lab_2022b</strain>
    </source>
</reference>
<dbReference type="InterPro" id="IPR008905">
    <property type="entry name" value="EIF3C_N_dom"/>
</dbReference>